<evidence type="ECO:0000313" key="1">
    <source>
        <dbReference type="EMBL" id="OGC09531.1"/>
    </source>
</evidence>
<reference evidence="1 2" key="1">
    <citation type="journal article" date="2016" name="Nat. Commun.">
        <title>Thousands of microbial genomes shed light on interconnected biogeochemical processes in an aquifer system.</title>
        <authorList>
            <person name="Anantharaman K."/>
            <person name="Brown C.T."/>
            <person name="Hug L.A."/>
            <person name="Sharon I."/>
            <person name="Castelle C.J."/>
            <person name="Probst A.J."/>
            <person name="Thomas B.C."/>
            <person name="Singh A."/>
            <person name="Wilkins M.J."/>
            <person name="Karaoz U."/>
            <person name="Brodie E.L."/>
            <person name="Williams K.H."/>
            <person name="Hubbard S.S."/>
            <person name="Banfield J.F."/>
        </authorList>
    </citation>
    <scope>NUCLEOTIDE SEQUENCE [LARGE SCALE GENOMIC DNA]</scope>
</reference>
<evidence type="ECO:0000313" key="2">
    <source>
        <dbReference type="Proteomes" id="UP000179095"/>
    </source>
</evidence>
<dbReference type="EMBL" id="METQ01000024">
    <property type="protein sequence ID" value="OGC09531.1"/>
    <property type="molecule type" value="Genomic_DNA"/>
</dbReference>
<protein>
    <submittedName>
        <fullName evidence="1">Uncharacterized protein</fullName>
    </submittedName>
</protein>
<name>A0A1F4RMZ2_UNCSA</name>
<dbReference type="InterPro" id="IPR008928">
    <property type="entry name" value="6-hairpin_glycosidase_sf"/>
</dbReference>
<dbReference type="STRING" id="1802568.A3F86_05140"/>
<gene>
    <name evidence="1" type="ORF">A3F86_05140</name>
</gene>
<comment type="caution">
    <text evidence="1">The sequence shown here is derived from an EMBL/GenBank/DDBJ whole genome shotgun (WGS) entry which is preliminary data.</text>
</comment>
<dbReference type="Gene3D" id="1.50.10.10">
    <property type="match status" value="1"/>
</dbReference>
<dbReference type="GO" id="GO:0005975">
    <property type="term" value="P:carbohydrate metabolic process"/>
    <property type="evidence" value="ECO:0007669"/>
    <property type="project" value="InterPro"/>
</dbReference>
<dbReference type="AlphaFoldDB" id="A0A1F4RMZ2"/>
<organism evidence="1 2">
    <name type="scientific">candidate division WOR-1 bacterium RIFCSPLOWO2_12_FULL_45_9</name>
    <dbReference type="NCBI Taxonomy" id="1802568"/>
    <lineage>
        <taxon>Bacteria</taxon>
        <taxon>Bacillati</taxon>
        <taxon>Saganbacteria</taxon>
    </lineage>
</organism>
<accession>A0A1F4RMZ2</accession>
<dbReference type="InterPro" id="IPR012341">
    <property type="entry name" value="6hp_glycosidase-like_sf"/>
</dbReference>
<dbReference type="Proteomes" id="UP000179095">
    <property type="component" value="Unassembled WGS sequence"/>
</dbReference>
<proteinExistence type="predicted"/>
<dbReference type="SUPFAM" id="SSF48208">
    <property type="entry name" value="Six-hairpin glycosidases"/>
    <property type="match status" value="1"/>
</dbReference>
<sequence>MSDPNISLSNVSSILRQAQAYYQENFIADDGRPIARDAAGNDLTISEGAGYTLFGIAYSAFLVPADERAE</sequence>